<comment type="caution">
    <text evidence="3">The sequence shown here is derived from an EMBL/GenBank/DDBJ whole genome shotgun (WGS) entry which is preliminary data.</text>
</comment>
<dbReference type="InterPro" id="IPR008928">
    <property type="entry name" value="6-hairpin_glycosidase_sf"/>
</dbReference>
<comment type="similarity">
    <text evidence="1">Belongs to the N-acylglucosamine 2-epimerase family.</text>
</comment>
<evidence type="ECO:0000256" key="1">
    <source>
        <dbReference type="ARBA" id="ARBA00008558"/>
    </source>
</evidence>
<dbReference type="SUPFAM" id="SSF48208">
    <property type="entry name" value="Six-hairpin glycosidases"/>
    <property type="match status" value="1"/>
</dbReference>
<gene>
    <name evidence="3" type="ORF">J2X16_001490</name>
</gene>
<dbReference type="InterPro" id="IPR010819">
    <property type="entry name" value="AGE/CE"/>
</dbReference>
<evidence type="ECO:0000256" key="2">
    <source>
        <dbReference type="ARBA" id="ARBA00023235"/>
    </source>
</evidence>
<dbReference type="InterPro" id="IPR012341">
    <property type="entry name" value="6hp_glycosidase-like_sf"/>
</dbReference>
<dbReference type="Proteomes" id="UP001180536">
    <property type="component" value="Unassembled WGS sequence"/>
</dbReference>
<dbReference type="PANTHER" id="PTHR15108">
    <property type="entry name" value="N-ACYLGLUCOSAMINE-2-EPIMERASE"/>
    <property type="match status" value="1"/>
</dbReference>
<evidence type="ECO:0000313" key="4">
    <source>
        <dbReference type="Proteomes" id="UP001180536"/>
    </source>
</evidence>
<protein>
    <submittedName>
        <fullName evidence="3">Mannobiose 2-epimerase</fullName>
    </submittedName>
</protein>
<name>A0ABU1Z8U3_9BURK</name>
<evidence type="ECO:0000313" key="3">
    <source>
        <dbReference type="EMBL" id="MDR7296151.1"/>
    </source>
</evidence>
<reference evidence="3 4" key="1">
    <citation type="submission" date="2023-07" db="EMBL/GenBank/DDBJ databases">
        <title>Sorghum-associated microbial communities from plants grown in Nebraska, USA.</title>
        <authorList>
            <person name="Schachtman D."/>
        </authorList>
    </citation>
    <scope>NUCLEOTIDE SEQUENCE [LARGE SCALE GENOMIC DNA]</scope>
    <source>
        <strain evidence="3 4">BE310</strain>
    </source>
</reference>
<keyword evidence="2" id="KW-0413">Isomerase</keyword>
<sequence>MHPEIPDFNQAEPRSQWAARWRDELTLNVLPWWQRQIFDAEGRVLGARGNDGQPREAPRSAVLGTRLLWAFASAQHRLGATAEGGRAAHRAWAWLNQALIDPVDGGVFWSVDGDGRPLQPHKQTYAQAFAIYALCACHAWQAKDDSPALRQALGFFELLQAHAFDPADGGCWEGRMRDWRPLASARLSDKEPPAPKTMNTMLHVLEALTELLRHHRVPAVEARLRELLALFLDRIWLPGQACFGLYFSADWRVLTPDVSWGHDIETAWLLVRAADVLADAALQARTRTLAVQVADAVLARGVAPDGSVLGEGRFDGSVTDERRHWWCQAEAVVGFWDAWQWGGDSRHAQAAWRAWRYIDRHHVDRAGGDWFKTLDPQGRPLDSVPKAGPWECPYHHVRAGLEMIERLAPAS</sequence>
<dbReference type="Gene3D" id="1.50.10.10">
    <property type="match status" value="1"/>
</dbReference>
<keyword evidence="4" id="KW-1185">Reference proteome</keyword>
<proteinExistence type="inferred from homology"/>
<organism evidence="3 4">
    <name type="scientific">Pelomonas aquatica</name>
    <dbReference type="NCBI Taxonomy" id="431058"/>
    <lineage>
        <taxon>Bacteria</taxon>
        <taxon>Pseudomonadati</taxon>
        <taxon>Pseudomonadota</taxon>
        <taxon>Betaproteobacteria</taxon>
        <taxon>Burkholderiales</taxon>
        <taxon>Sphaerotilaceae</taxon>
        <taxon>Roseateles</taxon>
    </lineage>
</organism>
<dbReference type="Pfam" id="PF07221">
    <property type="entry name" value="GlcNAc_2-epim"/>
    <property type="match status" value="1"/>
</dbReference>
<dbReference type="EMBL" id="JAVDXQ010000002">
    <property type="protein sequence ID" value="MDR7296151.1"/>
    <property type="molecule type" value="Genomic_DNA"/>
</dbReference>
<accession>A0ABU1Z8U3</accession>
<dbReference type="RefSeq" id="WP_310343331.1">
    <property type="nucleotide sequence ID" value="NZ_JAVDXQ010000002.1"/>
</dbReference>